<dbReference type="Proteomes" id="UP001199106">
    <property type="component" value="Unassembled WGS sequence"/>
</dbReference>
<dbReference type="InterPro" id="IPR032675">
    <property type="entry name" value="LRR_dom_sf"/>
</dbReference>
<evidence type="ECO:0000313" key="1">
    <source>
        <dbReference type="EMBL" id="KAG9189944.1"/>
    </source>
</evidence>
<proteinExistence type="predicted"/>
<dbReference type="AlphaFoldDB" id="A0AAD4I9W2"/>
<organism evidence="1 2">
    <name type="scientific">Alternaria panax</name>
    <dbReference type="NCBI Taxonomy" id="48097"/>
    <lineage>
        <taxon>Eukaryota</taxon>
        <taxon>Fungi</taxon>
        <taxon>Dikarya</taxon>
        <taxon>Ascomycota</taxon>
        <taxon>Pezizomycotina</taxon>
        <taxon>Dothideomycetes</taxon>
        <taxon>Pleosporomycetidae</taxon>
        <taxon>Pleosporales</taxon>
        <taxon>Pleosporineae</taxon>
        <taxon>Pleosporaceae</taxon>
        <taxon>Alternaria</taxon>
        <taxon>Alternaria sect. Panax</taxon>
    </lineage>
</organism>
<accession>A0AAD4I9W2</accession>
<keyword evidence="2" id="KW-1185">Reference proteome</keyword>
<reference evidence="1" key="1">
    <citation type="submission" date="2021-07" db="EMBL/GenBank/DDBJ databases">
        <title>Genome Resource of American Ginseng Black Spot Pathogen Alternaria panax.</title>
        <authorList>
            <person name="Qiu C."/>
            <person name="Wang W."/>
            <person name="Liu Z."/>
        </authorList>
    </citation>
    <scope>NUCLEOTIDE SEQUENCE</scope>
    <source>
        <strain evidence="1">BNCC115425</strain>
    </source>
</reference>
<evidence type="ECO:0000313" key="2">
    <source>
        <dbReference type="Proteomes" id="UP001199106"/>
    </source>
</evidence>
<name>A0AAD4I9W2_9PLEO</name>
<gene>
    <name evidence="1" type="ORF">G6011_06812</name>
</gene>
<dbReference type="EMBL" id="JAANER010000005">
    <property type="protein sequence ID" value="KAG9189944.1"/>
    <property type="molecule type" value="Genomic_DNA"/>
</dbReference>
<dbReference type="Gene3D" id="3.80.10.10">
    <property type="entry name" value="Ribonuclease Inhibitor"/>
    <property type="match status" value="1"/>
</dbReference>
<sequence length="393" mass="44390">MWHHWALDYALRELYFRQERGAERWFDLSPHRRLYPLYELIDRPTGTAVYRDPFAPLRQTAGICRAFPGFASAIKRVCFHGFYTAETVSLLYELFEACDSLASLSCPWTAIRVPLESLELQCVEPTAQQIADKTNWNDVGPLHAVDFSCLHRLKIFGNTTLMPVTDSDVLAIASTATNLREFHLTCNSSTSIDSVVAVAEAASATLRVLEYSPRSRDGFWHSHPGSPSGASQHYCEMFRRLSRLETLSVSLPTVCADFFSGDLGRLSGTLQVRAFHICEHEGSRWTKGTTEALRDLLYQARGLIERCSRGAVQGRLYVEIFFAGFIFEPGFNKVHGDFSEMKRRSAGHWSPEAVHSSKGPYGSTGFYGADERVSFEWIDEADFLRADRWLCVL</sequence>
<comment type="caution">
    <text evidence="1">The sequence shown here is derived from an EMBL/GenBank/DDBJ whole genome shotgun (WGS) entry which is preliminary data.</text>
</comment>
<protein>
    <submittedName>
        <fullName evidence="1">Uncharacterized protein</fullName>
    </submittedName>
</protein>